<comment type="caution">
    <text evidence="1">The sequence shown here is derived from an EMBL/GenBank/DDBJ whole genome shotgun (WGS) entry which is preliminary data.</text>
</comment>
<accession>A0A9D1Y7R2</accession>
<organism evidence="1 2">
    <name type="scientific">Candidatus Flavonifractor merdigallinarum</name>
    <dbReference type="NCBI Taxonomy" id="2838589"/>
    <lineage>
        <taxon>Bacteria</taxon>
        <taxon>Bacillati</taxon>
        <taxon>Bacillota</taxon>
        <taxon>Clostridia</taxon>
        <taxon>Eubacteriales</taxon>
        <taxon>Oscillospiraceae</taxon>
        <taxon>Flavonifractor</taxon>
    </lineage>
</organism>
<sequence>MADHLQFQRLDPKKDGDWISVAIFLNGVELTEILREIEAPYAVEAGHPDLAGNYGHQTPEELYQNLTSWEEEVPLLCCDGCGMSGCWSILVDIQQDDAFVYWTHFQQNHREHWHYDLSYQFPRSEYEAQLEQLRLLTTSPQTV</sequence>
<evidence type="ECO:0000313" key="1">
    <source>
        <dbReference type="EMBL" id="HIY20887.1"/>
    </source>
</evidence>
<reference evidence="1" key="1">
    <citation type="journal article" date="2021" name="PeerJ">
        <title>Extensive microbial diversity within the chicken gut microbiome revealed by metagenomics and culture.</title>
        <authorList>
            <person name="Gilroy R."/>
            <person name="Ravi A."/>
            <person name="Getino M."/>
            <person name="Pursley I."/>
            <person name="Horton D.L."/>
            <person name="Alikhan N.F."/>
            <person name="Baker D."/>
            <person name="Gharbi K."/>
            <person name="Hall N."/>
            <person name="Watson M."/>
            <person name="Adriaenssens E.M."/>
            <person name="Foster-Nyarko E."/>
            <person name="Jarju S."/>
            <person name="Secka A."/>
            <person name="Antonio M."/>
            <person name="Oren A."/>
            <person name="Chaudhuri R.R."/>
            <person name="La Ragione R."/>
            <person name="Hildebrand F."/>
            <person name="Pallen M.J."/>
        </authorList>
    </citation>
    <scope>NUCLEOTIDE SEQUENCE</scope>
    <source>
        <strain evidence="1">ChiBcec16_6824</strain>
    </source>
</reference>
<proteinExistence type="predicted"/>
<evidence type="ECO:0000313" key="2">
    <source>
        <dbReference type="Proteomes" id="UP000823868"/>
    </source>
</evidence>
<name>A0A9D1Y7R2_9FIRM</name>
<gene>
    <name evidence="1" type="ORF">H9841_03165</name>
</gene>
<reference evidence="1" key="2">
    <citation type="submission" date="2021-04" db="EMBL/GenBank/DDBJ databases">
        <authorList>
            <person name="Gilroy R."/>
        </authorList>
    </citation>
    <scope>NUCLEOTIDE SEQUENCE</scope>
    <source>
        <strain evidence="1">ChiBcec16_6824</strain>
    </source>
</reference>
<dbReference type="Proteomes" id="UP000823868">
    <property type="component" value="Unassembled WGS sequence"/>
</dbReference>
<protein>
    <submittedName>
        <fullName evidence="1">Uncharacterized protein</fullName>
    </submittedName>
</protein>
<dbReference type="EMBL" id="DXDX01000060">
    <property type="protein sequence ID" value="HIY20887.1"/>
    <property type="molecule type" value="Genomic_DNA"/>
</dbReference>
<dbReference type="AlphaFoldDB" id="A0A9D1Y7R2"/>